<dbReference type="EMBL" id="MAVT02000968">
    <property type="protein sequence ID" value="POS72585.1"/>
    <property type="molecule type" value="Genomic_DNA"/>
</dbReference>
<gene>
    <name evidence="2" type="ORF">DHEL01_v209020</name>
</gene>
<sequence length="159" mass="17612">MTNYAFILQLLAVFTISTLTTASPINNDIPVDFVSRDVGNENDLMSAKYPGKYWNSLAEAADTVEYSVPEQLNRLHERILRVMRRQRRSVQGQDGTPSGCGAVTISRSRNQHNKVKGSLKVEHEFGDYSTIGWEIGLNQLSVTISAAKIGALAILLILF</sequence>
<name>A0A2P5HQT7_DIAHE</name>
<proteinExistence type="predicted"/>
<comment type="caution">
    <text evidence="2">The sequence shown here is derived from an EMBL/GenBank/DDBJ whole genome shotgun (WGS) entry which is preliminary data.</text>
</comment>
<evidence type="ECO:0000313" key="3">
    <source>
        <dbReference type="Proteomes" id="UP000094444"/>
    </source>
</evidence>
<evidence type="ECO:0000256" key="1">
    <source>
        <dbReference type="SAM" id="SignalP"/>
    </source>
</evidence>
<feature type="chain" id="PRO_5015196907" evidence="1">
    <location>
        <begin position="23"/>
        <end position="159"/>
    </location>
</feature>
<dbReference type="AlphaFoldDB" id="A0A2P5HQT7"/>
<organism evidence="2 3">
    <name type="scientific">Diaporthe helianthi</name>
    <dbReference type="NCBI Taxonomy" id="158607"/>
    <lineage>
        <taxon>Eukaryota</taxon>
        <taxon>Fungi</taxon>
        <taxon>Dikarya</taxon>
        <taxon>Ascomycota</taxon>
        <taxon>Pezizomycotina</taxon>
        <taxon>Sordariomycetes</taxon>
        <taxon>Sordariomycetidae</taxon>
        <taxon>Diaporthales</taxon>
        <taxon>Diaporthaceae</taxon>
        <taxon>Diaporthe</taxon>
    </lineage>
</organism>
<keyword evidence="1" id="KW-0732">Signal</keyword>
<evidence type="ECO:0000313" key="2">
    <source>
        <dbReference type="EMBL" id="POS72585.1"/>
    </source>
</evidence>
<keyword evidence="3" id="KW-1185">Reference proteome</keyword>
<reference evidence="2" key="1">
    <citation type="submission" date="2017-09" db="EMBL/GenBank/DDBJ databases">
        <title>Polyketide synthases of a Diaporthe helianthi virulent isolate.</title>
        <authorList>
            <person name="Baroncelli R."/>
        </authorList>
    </citation>
    <scope>NUCLEOTIDE SEQUENCE [LARGE SCALE GENOMIC DNA]</scope>
    <source>
        <strain evidence="2">7/96</strain>
    </source>
</reference>
<dbReference type="InParanoid" id="A0A2P5HQT7"/>
<accession>A0A2P5HQT7</accession>
<dbReference type="Proteomes" id="UP000094444">
    <property type="component" value="Unassembled WGS sequence"/>
</dbReference>
<feature type="signal peptide" evidence="1">
    <location>
        <begin position="1"/>
        <end position="22"/>
    </location>
</feature>
<protein>
    <submittedName>
        <fullName evidence="2">Uncharacterized protein</fullName>
    </submittedName>
</protein>